<dbReference type="GO" id="GO:0043190">
    <property type="term" value="C:ATP-binding cassette (ABC) transporter complex"/>
    <property type="evidence" value="ECO:0007669"/>
    <property type="project" value="InterPro"/>
</dbReference>
<keyword evidence="2" id="KW-1003">Cell membrane</keyword>
<dbReference type="EMBL" id="NHRY01000249">
    <property type="protein sequence ID" value="PPQ28110.1"/>
    <property type="molecule type" value="Genomic_DNA"/>
</dbReference>
<keyword evidence="5 6" id="KW-0472">Membrane</keyword>
<evidence type="ECO:0000313" key="7">
    <source>
        <dbReference type="EMBL" id="PPQ28110.1"/>
    </source>
</evidence>
<name>A0A2S6N0I6_RHOGL</name>
<dbReference type="PANTHER" id="PTHR33529:SF6">
    <property type="entry name" value="YJGP_YJGQ FAMILY PERMEASE"/>
    <property type="match status" value="1"/>
</dbReference>
<accession>A0A2S6N0I6</accession>
<evidence type="ECO:0000256" key="2">
    <source>
        <dbReference type="ARBA" id="ARBA00022475"/>
    </source>
</evidence>
<feature type="transmembrane region" description="Helical" evidence="6">
    <location>
        <begin position="12"/>
        <end position="35"/>
    </location>
</feature>
<reference evidence="7 8" key="1">
    <citation type="journal article" date="2018" name="Arch. Microbiol.">
        <title>New insights into the metabolic potential of the phototrophic purple bacterium Rhodopila globiformis DSM 161(T) from its draft genome sequence and evidence for a vanadium-dependent nitrogenase.</title>
        <authorList>
            <person name="Imhoff J.F."/>
            <person name="Rahn T."/>
            <person name="Kunzel S."/>
            <person name="Neulinger S.C."/>
        </authorList>
    </citation>
    <scope>NUCLEOTIDE SEQUENCE [LARGE SCALE GENOMIC DNA]</scope>
    <source>
        <strain evidence="7 8">DSM 161</strain>
    </source>
</reference>
<keyword evidence="4 6" id="KW-1133">Transmembrane helix</keyword>
<dbReference type="PANTHER" id="PTHR33529">
    <property type="entry name" value="SLR0882 PROTEIN-RELATED"/>
    <property type="match status" value="1"/>
</dbReference>
<keyword evidence="3 6" id="KW-0812">Transmembrane</keyword>
<comment type="caution">
    <text evidence="7">The sequence shown here is derived from an EMBL/GenBank/DDBJ whole genome shotgun (WGS) entry which is preliminary data.</text>
</comment>
<evidence type="ECO:0000256" key="1">
    <source>
        <dbReference type="ARBA" id="ARBA00004651"/>
    </source>
</evidence>
<organism evidence="7 8">
    <name type="scientific">Rhodopila globiformis</name>
    <name type="common">Rhodopseudomonas globiformis</name>
    <dbReference type="NCBI Taxonomy" id="1071"/>
    <lineage>
        <taxon>Bacteria</taxon>
        <taxon>Pseudomonadati</taxon>
        <taxon>Pseudomonadota</taxon>
        <taxon>Alphaproteobacteria</taxon>
        <taxon>Acetobacterales</taxon>
        <taxon>Acetobacteraceae</taxon>
        <taxon>Rhodopila</taxon>
    </lineage>
</organism>
<dbReference type="InterPro" id="IPR030922">
    <property type="entry name" value="LptF"/>
</dbReference>
<protein>
    <submittedName>
        <fullName evidence="7">LPS export ABC transporter permease LptF</fullName>
    </submittedName>
</protein>
<dbReference type="Proteomes" id="UP000239724">
    <property type="component" value="Unassembled WGS sequence"/>
</dbReference>
<feature type="transmembrane region" description="Helical" evidence="6">
    <location>
        <begin position="104"/>
        <end position="123"/>
    </location>
</feature>
<evidence type="ECO:0000256" key="4">
    <source>
        <dbReference type="ARBA" id="ARBA00022989"/>
    </source>
</evidence>
<dbReference type="Pfam" id="PF03739">
    <property type="entry name" value="LptF_LptG"/>
    <property type="match status" value="1"/>
</dbReference>
<dbReference type="OrthoDB" id="8477889at2"/>
<keyword evidence="8" id="KW-1185">Reference proteome</keyword>
<evidence type="ECO:0000313" key="8">
    <source>
        <dbReference type="Proteomes" id="UP000239724"/>
    </source>
</evidence>
<gene>
    <name evidence="7" type="ORF">CCS01_25305</name>
</gene>
<evidence type="ECO:0000256" key="6">
    <source>
        <dbReference type="SAM" id="Phobius"/>
    </source>
</evidence>
<dbReference type="NCBIfam" id="TIGR04407">
    <property type="entry name" value="LptF_YjgP"/>
    <property type="match status" value="1"/>
</dbReference>
<evidence type="ECO:0000256" key="3">
    <source>
        <dbReference type="ARBA" id="ARBA00022692"/>
    </source>
</evidence>
<comment type="subcellular location">
    <subcellularLocation>
        <location evidence="1">Cell membrane</location>
        <topology evidence="1">Multi-pass membrane protein</topology>
    </subcellularLocation>
</comment>
<dbReference type="GO" id="GO:0055085">
    <property type="term" value="P:transmembrane transport"/>
    <property type="evidence" value="ECO:0007669"/>
    <property type="project" value="InterPro"/>
</dbReference>
<dbReference type="GO" id="GO:0015920">
    <property type="term" value="P:lipopolysaccharide transport"/>
    <property type="evidence" value="ECO:0007669"/>
    <property type="project" value="TreeGrafter"/>
</dbReference>
<evidence type="ECO:0000256" key="5">
    <source>
        <dbReference type="ARBA" id="ARBA00023136"/>
    </source>
</evidence>
<feature type="transmembrane region" description="Helical" evidence="6">
    <location>
        <begin position="340"/>
        <end position="360"/>
    </location>
</feature>
<sequence length="374" mass="41638">MRSGRIITRLDIYIFRQVLFALVVTTGGLTALIWLTQSLRFVDLVVNRGLSMGVFLHLTSLLIPSFVSVILPITAYVVIQFVYQRMASDRELTVMRAAGLSPWTLARPALAVALLATVFGYWLTLWAVPASLSDFKQYQWEIRNKLAAFLLQDGVFTPLSDKLTVYVRFRDQDGTLHGILVDDARDPTAHATILAERGRLIDGPNGPRVLLIDGSRQEIDHQTGRLNILTFGQNEIDLASATKSTTERPIDMSEMPLRDLFNPHPYFERDKPKYIAEGHKRLTMPLTTMSYAMVGLFSALGGIFRRHGGLLRPLVTVGVMVGLLAAGLAFGTLAARDNSLVFLMWLQAIVPGVVCAWMLMAPSIRLLPFRAREA</sequence>
<feature type="transmembrane region" description="Helical" evidence="6">
    <location>
        <begin position="314"/>
        <end position="334"/>
    </location>
</feature>
<dbReference type="InterPro" id="IPR005495">
    <property type="entry name" value="LptG/LptF_permease"/>
</dbReference>
<dbReference type="RefSeq" id="WP_104521606.1">
    <property type="nucleotide sequence ID" value="NZ_NHRY01000249.1"/>
</dbReference>
<feature type="transmembrane region" description="Helical" evidence="6">
    <location>
        <begin position="282"/>
        <end position="302"/>
    </location>
</feature>
<dbReference type="AlphaFoldDB" id="A0A2S6N0I6"/>
<feature type="transmembrane region" description="Helical" evidence="6">
    <location>
        <begin position="55"/>
        <end position="83"/>
    </location>
</feature>
<proteinExistence type="predicted"/>